<keyword evidence="6" id="KW-0963">Cytoplasm</keyword>
<dbReference type="NCBIfam" id="TIGR00430">
    <property type="entry name" value="Q_tRNA_tgt"/>
    <property type="match status" value="1"/>
</dbReference>
<dbReference type="PANTHER" id="PTHR43530">
    <property type="entry name" value="QUEUINE TRNA-RIBOSYLTRANSFERASE CATALYTIC SUBUNIT 1"/>
    <property type="match status" value="1"/>
</dbReference>
<dbReference type="GO" id="GO:0008479">
    <property type="term" value="F:tRNA-guanosine(34) queuine transglycosylase activity"/>
    <property type="evidence" value="ECO:0007669"/>
    <property type="project" value="UniProtKB-UniRule"/>
</dbReference>
<dbReference type="NCBIfam" id="TIGR00449">
    <property type="entry name" value="tgt_general"/>
    <property type="match status" value="1"/>
</dbReference>
<comment type="similarity">
    <text evidence="6">Belongs to the queuine tRNA-ribosyltransferase family.</text>
</comment>
<evidence type="ECO:0000256" key="1">
    <source>
        <dbReference type="ARBA" id="ARBA00022676"/>
    </source>
</evidence>
<feature type="region of interest" description="RNA binding" evidence="6">
    <location>
        <begin position="260"/>
        <end position="266"/>
    </location>
</feature>
<sequence>MQYTGCAMSECPLRFSIVANCSVSKARAATMSLPHAVVDTPVFMPVGTQGTMKGVTPEQLKDPLLDCRLILGNTYHLANKPGCDVLKKFDGLHNFMRWDRALLTDSGGFQMVSLLELSNVTEEGVHFQSPYNASPMLLSPEASISIQNIIGGDIIMQLDDVVHSLTVGERVEKAMKRSCRWLDRCEKAHSSETRQSLFGIVQGGLDPHLRKESIKELVKLDLPGYAIGGLSGGEKKEEFWRIVALCSDLLPSHKPRYCMGVGYPVDLIVCCALGVDMFDCVYPTRTARFGRALVSTGEINLKDKEFENDFQPIEQSCKCITCCNYTRASLHALLQGDSVVCSLLTVHNLYQHLKLMKNIRGSIIKGYFSAFVKEFLQNMFIDKKIDDWIIQSLASVNILL</sequence>
<comment type="catalytic activity">
    <reaction evidence="6">
        <text>guanosine(34) in tRNA + queuine = queuosine(34) in tRNA + guanine</text>
        <dbReference type="Rhea" id="RHEA:16633"/>
        <dbReference type="Rhea" id="RHEA-COMP:10341"/>
        <dbReference type="Rhea" id="RHEA-COMP:18571"/>
        <dbReference type="ChEBI" id="CHEBI:16235"/>
        <dbReference type="ChEBI" id="CHEBI:17433"/>
        <dbReference type="ChEBI" id="CHEBI:74269"/>
        <dbReference type="ChEBI" id="CHEBI:194431"/>
        <dbReference type="EC" id="2.4.2.64"/>
    </reaction>
</comment>
<keyword evidence="4 6" id="KW-0479">Metal-binding</keyword>
<evidence type="ECO:0000313" key="8">
    <source>
        <dbReference type="EnsemblMetazoa" id="Aqu2.1.36851_001"/>
    </source>
</evidence>
<dbReference type="Pfam" id="PF01702">
    <property type="entry name" value="TGT"/>
    <property type="match status" value="1"/>
</dbReference>
<dbReference type="SUPFAM" id="SSF51713">
    <property type="entry name" value="tRNA-guanine transglycosylase"/>
    <property type="match status" value="1"/>
</dbReference>
<dbReference type="Gene3D" id="3.20.20.105">
    <property type="entry name" value="Queuine tRNA-ribosyltransferase-like"/>
    <property type="match status" value="1"/>
</dbReference>
<feature type="binding site" evidence="6">
    <location>
        <position position="159"/>
    </location>
    <ligand>
        <name>substrate</name>
    </ligand>
</feature>
<feature type="binding site" evidence="6">
    <location>
        <position position="322"/>
    </location>
    <ligand>
        <name>Zn(2+)</name>
        <dbReference type="ChEBI" id="CHEBI:29105"/>
    </ligand>
</feature>
<dbReference type="InterPro" id="IPR036511">
    <property type="entry name" value="TGT-like_sf"/>
</dbReference>
<feature type="binding site" evidence="6">
    <location>
        <position position="347"/>
    </location>
    <ligand>
        <name>Zn(2+)</name>
        <dbReference type="ChEBI" id="CHEBI:29105"/>
    </ligand>
</feature>
<proteinExistence type="inferred from homology"/>
<protein>
    <recommendedName>
        <fullName evidence="6">Queuine tRNA-ribosyltransferase catalytic subunit 1</fullName>
        <ecNumber evidence="6">2.4.2.64</ecNumber>
    </recommendedName>
    <alternativeName>
        <fullName evidence="6">Guanine insertion enzyme</fullName>
    </alternativeName>
    <alternativeName>
        <fullName evidence="6">tRNA-guanine transglycosylase</fullName>
    </alternativeName>
</protein>
<feature type="binding site" evidence="6">
    <location>
        <position position="229"/>
    </location>
    <ligand>
        <name>substrate</name>
    </ligand>
</feature>
<dbReference type="FunFam" id="3.20.20.105:FF:000004">
    <property type="entry name" value="Queuine tRNA-ribosyltransferase"/>
    <property type="match status" value="1"/>
</dbReference>
<keyword evidence="1 6" id="KW-0328">Glycosyltransferase</keyword>
<dbReference type="eggNOG" id="KOG3908">
    <property type="taxonomic scope" value="Eukaryota"/>
</dbReference>
<evidence type="ECO:0000256" key="2">
    <source>
        <dbReference type="ARBA" id="ARBA00022679"/>
    </source>
</evidence>
<dbReference type="STRING" id="400682.A0A1X7VA09"/>
<dbReference type="InterPro" id="IPR002616">
    <property type="entry name" value="tRNA_ribo_trans-like"/>
</dbReference>
<dbReference type="FunCoup" id="A0A1X7VA09">
    <property type="interactions" value="683"/>
</dbReference>
<feature type="binding site" evidence="6">
    <location>
        <position position="202"/>
    </location>
    <ligand>
        <name>substrate</name>
    </ligand>
</feature>
<feature type="binding site" evidence="6">
    <location>
        <position position="317"/>
    </location>
    <ligand>
        <name>Zn(2+)</name>
        <dbReference type="ChEBI" id="CHEBI:29105"/>
    </ligand>
</feature>
<dbReference type="EnsemblMetazoa" id="Aqu2.1.36851_001">
    <property type="protein sequence ID" value="Aqu2.1.36851_001"/>
    <property type="gene ID" value="Aqu2.1.36851"/>
</dbReference>
<dbReference type="InterPro" id="IPR004803">
    <property type="entry name" value="TGT"/>
</dbReference>
<comment type="subcellular location">
    <subcellularLocation>
        <location evidence="6">Cytoplasm</location>
    </subcellularLocation>
</comment>
<evidence type="ECO:0000256" key="5">
    <source>
        <dbReference type="ARBA" id="ARBA00022833"/>
    </source>
</evidence>
<dbReference type="HAMAP" id="MF_00168">
    <property type="entry name" value="Q_tRNA_Tgt"/>
    <property type="match status" value="1"/>
</dbReference>
<feature type="domain" description="tRNA-guanine(15) transglycosylase-like" evidence="7">
    <location>
        <begin position="24"/>
        <end position="379"/>
    </location>
</feature>
<dbReference type="PANTHER" id="PTHR43530:SF1">
    <property type="entry name" value="QUEUINE TRNA-RIBOSYLTRANSFERASE CATALYTIC SUBUNIT 1"/>
    <property type="match status" value="1"/>
</dbReference>
<dbReference type="EC" id="2.4.2.64" evidence="6"/>
<reference evidence="8" key="1">
    <citation type="submission" date="2017-05" db="UniProtKB">
        <authorList>
            <consortium name="EnsemblMetazoa"/>
        </authorList>
    </citation>
    <scope>IDENTIFICATION</scope>
</reference>
<comment type="cofactor">
    <cofactor evidence="6">
        <name>Zn(2+)</name>
        <dbReference type="ChEBI" id="CHEBI:29105"/>
    </cofactor>
</comment>
<dbReference type="OrthoDB" id="10249838at2759"/>
<feature type="region of interest" description="RNA binding; important for wobble base 34 recognition" evidence="6">
    <location>
        <begin position="284"/>
        <end position="288"/>
    </location>
</feature>
<comment type="function">
    <text evidence="6">Catalytic subunit of the queuine tRNA-ribosyltransferase (TGT) that catalyzes the base-exchange of a guanine (G) residue with queuine (Q) at position 34 (anticodon wobble position) in tRNAs with GU(N) anticodons (tRNA-Asp, -Asn, -His and -Tyr), resulting in the hypermodified nucleoside queuosine (7-(((4,5-cis-dihydroxy-2-cyclopenten-1-yl)amino)methyl)-7-deazaguanosine). Catalysis occurs through a double-displacement mechanism. The nucleophile active site attacks the C1' of nucleotide 34 to detach the guanine base from the RNA, forming a covalent enzyme-RNA intermediate. The proton acceptor active site deprotonates the incoming queuine, allowing a nucleophilic attack on the C1' of the ribose to form the product.</text>
</comment>
<name>A0A1X7VA09_AMPQE</name>
<evidence type="ECO:0000256" key="3">
    <source>
        <dbReference type="ARBA" id="ARBA00022694"/>
    </source>
</evidence>
<evidence type="ECO:0000256" key="6">
    <source>
        <dbReference type="HAMAP-Rule" id="MF_03218"/>
    </source>
</evidence>
<feature type="active site" description="Proton acceptor" evidence="6">
    <location>
        <position position="105"/>
    </location>
</feature>
<feature type="binding site" evidence="6">
    <location>
        <begin position="105"/>
        <end position="109"/>
    </location>
    <ligand>
        <name>substrate</name>
    </ligand>
</feature>
<feature type="active site" description="Nucleophile" evidence="6">
    <location>
        <position position="279"/>
    </location>
</feature>
<dbReference type="GO" id="GO:0005829">
    <property type="term" value="C:cytosol"/>
    <property type="evidence" value="ECO:0007669"/>
    <property type="project" value="TreeGrafter"/>
</dbReference>
<evidence type="ECO:0000259" key="7">
    <source>
        <dbReference type="Pfam" id="PF01702"/>
    </source>
</evidence>
<comment type="subunit">
    <text evidence="6">Heterodimer of a catalytic subunit and an accessory subunit.</text>
</comment>
<dbReference type="InParanoid" id="A0A1X7VA09"/>
<dbReference type="AlphaFoldDB" id="A0A1X7VA09"/>
<keyword evidence="2 6" id="KW-0808">Transferase</keyword>
<dbReference type="GO" id="GO:0006400">
    <property type="term" value="P:tRNA modification"/>
    <property type="evidence" value="ECO:0007669"/>
    <property type="project" value="InterPro"/>
</dbReference>
<keyword evidence="3 6" id="KW-0819">tRNA processing</keyword>
<organism evidence="8">
    <name type="scientific">Amphimedon queenslandica</name>
    <name type="common">Sponge</name>
    <dbReference type="NCBI Taxonomy" id="400682"/>
    <lineage>
        <taxon>Eukaryota</taxon>
        <taxon>Metazoa</taxon>
        <taxon>Porifera</taxon>
        <taxon>Demospongiae</taxon>
        <taxon>Heteroscleromorpha</taxon>
        <taxon>Haplosclerida</taxon>
        <taxon>Niphatidae</taxon>
        <taxon>Amphimedon</taxon>
    </lineage>
</organism>
<accession>A0A1X7VA09</accession>
<keyword evidence="5 6" id="KW-0862">Zinc</keyword>
<dbReference type="GO" id="GO:0046872">
    <property type="term" value="F:metal ion binding"/>
    <property type="evidence" value="ECO:0007669"/>
    <property type="project" value="UniProtKB-KW"/>
</dbReference>
<feature type="binding site" evidence="6">
    <location>
        <position position="319"/>
    </location>
    <ligand>
        <name>Zn(2+)</name>
        <dbReference type="ChEBI" id="CHEBI:29105"/>
    </ligand>
</feature>
<evidence type="ECO:0000256" key="4">
    <source>
        <dbReference type="ARBA" id="ARBA00022723"/>
    </source>
</evidence>